<dbReference type="CDD" id="cd16100">
    <property type="entry name" value="ARID"/>
    <property type="match status" value="1"/>
</dbReference>
<dbReference type="VEuPathDB" id="VectorBase:LDEU004892"/>
<dbReference type="SMART" id="SM01014">
    <property type="entry name" value="ARID"/>
    <property type="match status" value="1"/>
</dbReference>
<accession>A0A443SI15</accession>
<dbReference type="SUPFAM" id="SSF48371">
    <property type="entry name" value="ARM repeat"/>
    <property type="match status" value="1"/>
</dbReference>
<keyword evidence="5" id="KW-0862">Zinc</keyword>
<evidence type="ECO:0000256" key="3">
    <source>
        <dbReference type="ARBA" id="ARBA00023163"/>
    </source>
</evidence>
<organism evidence="9 10">
    <name type="scientific">Leptotrombidium deliense</name>
    <dbReference type="NCBI Taxonomy" id="299467"/>
    <lineage>
        <taxon>Eukaryota</taxon>
        <taxon>Metazoa</taxon>
        <taxon>Ecdysozoa</taxon>
        <taxon>Arthropoda</taxon>
        <taxon>Chelicerata</taxon>
        <taxon>Arachnida</taxon>
        <taxon>Acari</taxon>
        <taxon>Acariformes</taxon>
        <taxon>Trombidiformes</taxon>
        <taxon>Prostigmata</taxon>
        <taxon>Anystina</taxon>
        <taxon>Parasitengona</taxon>
        <taxon>Trombiculoidea</taxon>
        <taxon>Trombiculidae</taxon>
        <taxon>Leptotrombidium</taxon>
    </lineage>
</organism>
<dbReference type="Pfam" id="PF01388">
    <property type="entry name" value="ARID"/>
    <property type="match status" value="1"/>
</dbReference>
<dbReference type="EMBL" id="NCKV01002226">
    <property type="protein sequence ID" value="RWS27149.1"/>
    <property type="molecule type" value="Genomic_DNA"/>
</dbReference>
<evidence type="ECO:0000256" key="4">
    <source>
        <dbReference type="ARBA" id="ARBA00023242"/>
    </source>
</evidence>
<dbReference type="Proteomes" id="UP000288716">
    <property type="component" value="Unassembled WGS sequence"/>
</dbReference>
<dbReference type="InterPro" id="IPR036431">
    <property type="entry name" value="ARID_dom_sf"/>
</dbReference>
<feature type="compositionally biased region" description="Low complexity" evidence="6">
    <location>
        <begin position="626"/>
        <end position="639"/>
    </location>
</feature>
<evidence type="ECO:0000256" key="5">
    <source>
        <dbReference type="PROSITE-ProRule" id="PRU00042"/>
    </source>
</evidence>
<dbReference type="GO" id="GO:0003677">
    <property type="term" value="F:DNA binding"/>
    <property type="evidence" value="ECO:0007669"/>
    <property type="project" value="InterPro"/>
</dbReference>
<gene>
    <name evidence="9" type="ORF">B4U80_09321</name>
</gene>
<dbReference type="PROSITE" id="PS00028">
    <property type="entry name" value="ZINC_FINGER_C2H2_1"/>
    <property type="match status" value="1"/>
</dbReference>
<reference evidence="9 10" key="1">
    <citation type="journal article" date="2018" name="Gigascience">
        <title>Genomes of trombidid mites reveal novel predicted allergens and laterally-transferred genes associated with secondary metabolism.</title>
        <authorList>
            <person name="Dong X."/>
            <person name="Chaisiri K."/>
            <person name="Xia D."/>
            <person name="Armstrong S.D."/>
            <person name="Fang Y."/>
            <person name="Donnelly M.J."/>
            <person name="Kadowaki T."/>
            <person name="McGarry J.W."/>
            <person name="Darby A.C."/>
            <person name="Makepeace B.L."/>
        </authorList>
    </citation>
    <scope>NUCLEOTIDE SEQUENCE [LARGE SCALE GENOMIC DNA]</scope>
    <source>
        <strain evidence="9">UoL-UT</strain>
    </source>
</reference>
<dbReference type="Gene3D" id="1.10.150.60">
    <property type="entry name" value="ARID DNA-binding domain"/>
    <property type="match status" value="1"/>
</dbReference>
<keyword evidence="2" id="KW-0805">Transcription regulation</keyword>
<sequence>METRAKMTAKSQQFLNELALFYRNKGHFGVNSQHFVARLNGQPVNLWDLYSCVLEMGGSCKVNLSSQWDEVYTKLFKTPPIGANVSVALRQIYQRYLTPYEKVNYSNFSSDVLDDEDDDSLSLAKDLNTNFVIHSSFVNPQQPQQISANTCVNPMNKLFCSLLCGLPNEIELGLRVATLMANSKDVEDIADFKFIDVLLECLSMYACFCNDEYEESECNRSDGEQISKECLCLERFWCQMCKDKSVFELVFGSLDLNLLLNHSPHIHQRIYSRVKRIAELIRNLSYCIDDTNQKSEEDVPNGPNYFNCATLRLLKFLLLLLSSEDQNLNNIGFDILSNIIVSTTVIDDEQYLLIQQSLFRHCVATFISSNDVYSINRCLEVITKLISVSNESMLALLDDEISQRLTEFLTCQHDVGVVISSLECCHALSQHNPKLLLNRNKHFLSEFQTISSLFNQLFLEILLNLLNCEASQHFTSSALKKIRIVDERPQKLANDVSSTSTLSVNVVPNRVSTGQTSVAVDNETFAMNWLRSTFEVKVPSSKQSATLRVSDMYADHVKYCCRNGRRNVITAQLFTQIIKRCFPSSAITANSCVEGIIVKIQSTASKPQSQLASPILKAHLSAPPKTTSGNSQTSTPTTTTSTLIKNLLANKLRSNTVSTSTSTTPTKTLSSANTSNNSSNVAVAGAVKASVITCNPSSNLKPSPLTVSSSTLVNDSDTKSNPLNSITSSVISSLTTNNSISVLVTNSNGLLTSTAPSSSSITTSSPSNTCITSLTNPHSQAMTSNPLLIGTPPVVTSTAMSQQPQQFLLVRTIFTSPQQQGTPVRLILPATVFNQQRPVVSNITVNGVAGNTPPTQTSASVPTSSASVTSTNDILLKAVLGSGIVSESSNNTPPSPIRTNAVKSSPLLNVLLDKGKLPDFSTMAATVSQTVPNNTTTTSAVGSSAVTAVSVPSVVNQQPKMFILTTKSPLAIKSLPNLQQGQLTNQQVPQMQPLQQNMVMQQQSQPVQQSSSQVQNVQQQPLQQSQTQSNSIQPSLHVQVIPNSSSGSNIQQSQSQSVPKEESVKNKLLQINSNEIISNGDVSMDSFTNQTDSAVGNLVINDLSPIKDIRKTVDDATKLISKRPNEDASAEVAQKKSKVNATVNSVSNTAVKSSIAVKGVKNYGGNHVKSVTSAESVKTVTETTTTSEEANKCDTDSVKLSTTTCLITSTATVTTTKTVATAAVQKQLHFVCEWNGCKRTFTNPSKVYIHVHDTHVSDTGGMMSCQWGGPEGIGPGCQSSRPKLSLLTHLQDFHCNPSALHQAALRNQQIANTGSTSVSPPQPPPEHPGYAVNAALLAIKRHAINYVEPPVVQPVTPTTPLTASIRLTAALTLRNLCAHSTSIRRTLQSYEPYLNELCIIEGRDESRTIAQCLAVIIDNKGSGN</sequence>
<name>A0A443SI15_9ACAR</name>
<feature type="region of interest" description="Disordered" evidence="6">
    <location>
        <begin position="620"/>
        <end position="639"/>
    </location>
</feature>
<dbReference type="OrthoDB" id="338531at2759"/>
<evidence type="ECO:0000256" key="1">
    <source>
        <dbReference type="ARBA" id="ARBA00022853"/>
    </source>
</evidence>
<proteinExistence type="predicted"/>
<dbReference type="PANTHER" id="PTHR22970:SF14">
    <property type="entry name" value="AT-RICH INTERACTIVE DOMAIN-CONTAINING PROTEIN 2"/>
    <property type="match status" value="1"/>
</dbReference>
<dbReference type="PROSITE" id="PS50157">
    <property type="entry name" value="ZINC_FINGER_C2H2_2"/>
    <property type="match status" value="1"/>
</dbReference>
<evidence type="ECO:0000259" key="8">
    <source>
        <dbReference type="PROSITE" id="PS51011"/>
    </source>
</evidence>
<evidence type="ECO:0000313" key="9">
    <source>
        <dbReference type="EMBL" id="RWS27149.1"/>
    </source>
</evidence>
<dbReference type="InterPro" id="IPR052406">
    <property type="entry name" value="Chromatin_Remodeling_Comp"/>
</dbReference>
<keyword evidence="4" id="KW-0539">Nucleus</keyword>
<keyword evidence="5" id="KW-0479">Metal-binding</keyword>
<evidence type="ECO:0000259" key="7">
    <source>
        <dbReference type="PROSITE" id="PS50157"/>
    </source>
</evidence>
<protein>
    <submittedName>
        <fullName evidence="9">AT-rich interactive domain-containing protein 2-like protein</fullName>
    </submittedName>
</protein>
<feature type="region of interest" description="Disordered" evidence="6">
    <location>
        <begin position="998"/>
        <end position="1063"/>
    </location>
</feature>
<dbReference type="InterPro" id="IPR013087">
    <property type="entry name" value="Znf_C2H2_type"/>
</dbReference>
<keyword evidence="1" id="KW-0156">Chromatin regulator</keyword>
<keyword evidence="5" id="KW-0863">Zinc-finger</keyword>
<evidence type="ECO:0000256" key="2">
    <source>
        <dbReference type="ARBA" id="ARBA00023015"/>
    </source>
</evidence>
<keyword evidence="3" id="KW-0804">Transcription</keyword>
<keyword evidence="10" id="KW-1185">Reference proteome</keyword>
<dbReference type="InterPro" id="IPR001606">
    <property type="entry name" value="ARID_dom"/>
</dbReference>
<dbReference type="PANTHER" id="PTHR22970">
    <property type="entry name" value="AT-RICH INTERACTIVE DOMAIN-CONTAINING PROTEIN 2"/>
    <property type="match status" value="1"/>
</dbReference>
<dbReference type="PROSITE" id="PS51011">
    <property type="entry name" value="ARID"/>
    <property type="match status" value="1"/>
</dbReference>
<dbReference type="SUPFAM" id="SSF46774">
    <property type="entry name" value="ARID-like"/>
    <property type="match status" value="1"/>
</dbReference>
<comment type="caution">
    <text evidence="9">The sequence shown here is derived from an EMBL/GenBank/DDBJ whole genome shotgun (WGS) entry which is preliminary data.</text>
</comment>
<feature type="compositionally biased region" description="Low complexity" evidence="6">
    <location>
        <begin position="998"/>
        <end position="1031"/>
    </location>
</feature>
<feature type="domain" description="C2H2-type" evidence="7">
    <location>
        <begin position="1230"/>
        <end position="1260"/>
    </location>
</feature>
<feature type="compositionally biased region" description="Low complexity" evidence="6">
    <location>
        <begin position="1044"/>
        <end position="1057"/>
    </location>
</feature>
<evidence type="ECO:0000256" key="6">
    <source>
        <dbReference type="SAM" id="MobiDB-lite"/>
    </source>
</evidence>
<dbReference type="STRING" id="299467.A0A443SI15"/>
<dbReference type="InterPro" id="IPR016024">
    <property type="entry name" value="ARM-type_fold"/>
</dbReference>
<feature type="domain" description="ARID" evidence="8">
    <location>
        <begin position="8"/>
        <end position="105"/>
    </location>
</feature>
<dbReference type="GO" id="GO:0008270">
    <property type="term" value="F:zinc ion binding"/>
    <property type="evidence" value="ECO:0007669"/>
    <property type="project" value="UniProtKB-KW"/>
</dbReference>
<dbReference type="GO" id="GO:0006325">
    <property type="term" value="P:chromatin organization"/>
    <property type="evidence" value="ECO:0007669"/>
    <property type="project" value="UniProtKB-KW"/>
</dbReference>
<dbReference type="SMART" id="SM00501">
    <property type="entry name" value="BRIGHT"/>
    <property type="match status" value="1"/>
</dbReference>
<feature type="region of interest" description="Disordered" evidence="6">
    <location>
        <begin position="655"/>
        <end position="678"/>
    </location>
</feature>
<evidence type="ECO:0000313" key="10">
    <source>
        <dbReference type="Proteomes" id="UP000288716"/>
    </source>
</evidence>